<dbReference type="PANTHER" id="PTHR46797">
    <property type="entry name" value="HTH-TYPE TRANSCRIPTIONAL REGULATOR"/>
    <property type="match status" value="1"/>
</dbReference>
<keyword evidence="1" id="KW-0238">DNA-binding</keyword>
<dbReference type="PANTHER" id="PTHR46797:SF1">
    <property type="entry name" value="METHYLPHOSPHONATE SYNTHASE"/>
    <property type="match status" value="1"/>
</dbReference>
<dbReference type="InterPro" id="IPR010982">
    <property type="entry name" value="Lambda_DNA-bd_dom_sf"/>
</dbReference>
<dbReference type="EMBL" id="CP130318">
    <property type="protein sequence ID" value="WNQ09707.1"/>
    <property type="molecule type" value="Genomic_DNA"/>
</dbReference>
<dbReference type="Pfam" id="PF01381">
    <property type="entry name" value="HTH_3"/>
    <property type="match status" value="1"/>
</dbReference>
<reference evidence="3 4" key="1">
    <citation type="submission" date="2022-02" db="EMBL/GenBank/DDBJ databases">
        <title>Paenibacillus sp. MBLB1776 Whole Genome Shotgun Sequencing.</title>
        <authorList>
            <person name="Hwang C.Y."/>
            <person name="Cho E.-S."/>
            <person name="Seo M.-J."/>
        </authorList>
    </citation>
    <scope>NUCLEOTIDE SEQUENCE [LARGE SCALE GENOMIC DNA]</scope>
    <source>
        <strain evidence="3 4">MBLB1776</strain>
    </source>
</reference>
<organism evidence="3 4">
    <name type="scientific">Paenibacillus aurantius</name>
    <dbReference type="NCBI Taxonomy" id="2918900"/>
    <lineage>
        <taxon>Bacteria</taxon>
        <taxon>Bacillati</taxon>
        <taxon>Bacillota</taxon>
        <taxon>Bacilli</taxon>
        <taxon>Bacillales</taxon>
        <taxon>Paenibacillaceae</taxon>
        <taxon>Paenibacillus</taxon>
    </lineage>
</organism>
<accession>A0AA96LDI1</accession>
<keyword evidence="4" id="KW-1185">Reference proteome</keyword>
<dbReference type="SMART" id="SM00530">
    <property type="entry name" value="HTH_XRE"/>
    <property type="match status" value="1"/>
</dbReference>
<evidence type="ECO:0000313" key="4">
    <source>
        <dbReference type="Proteomes" id="UP001305702"/>
    </source>
</evidence>
<dbReference type="RefSeq" id="WP_315603481.1">
    <property type="nucleotide sequence ID" value="NZ_CP130318.1"/>
</dbReference>
<dbReference type="CDD" id="cd00093">
    <property type="entry name" value="HTH_XRE"/>
    <property type="match status" value="1"/>
</dbReference>
<evidence type="ECO:0000256" key="1">
    <source>
        <dbReference type="ARBA" id="ARBA00023125"/>
    </source>
</evidence>
<dbReference type="GO" id="GO:0003677">
    <property type="term" value="F:DNA binding"/>
    <property type="evidence" value="ECO:0007669"/>
    <property type="project" value="UniProtKB-KW"/>
</dbReference>
<dbReference type="Gene3D" id="1.10.260.40">
    <property type="entry name" value="lambda repressor-like DNA-binding domains"/>
    <property type="match status" value="1"/>
</dbReference>
<name>A0AA96LDI1_9BACL</name>
<dbReference type="InterPro" id="IPR001387">
    <property type="entry name" value="Cro/C1-type_HTH"/>
</dbReference>
<dbReference type="GO" id="GO:0005829">
    <property type="term" value="C:cytosol"/>
    <property type="evidence" value="ECO:0007669"/>
    <property type="project" value="TreeGrafter"/>
</dbReference>
<feature type="domain" description="HTH cro/C1-type" evidence="2">
    <location>
        <begin position="6"/>
        <end position="61"/>
    </location>
</feature>
<dbReference type="SUPFAM" id="SSF47413">
    <property type="entry name" value="lambda repressor-like DNA-binding domains"/>
    <property type="match status" value="1"/>
</dbReference>
<dbReference type="InterPro" id="IPR050807">
    <property type="entry name" value="TransReg_Diox_bact_type"/>
</dbReference>
<dbReference type="GO" id="GO:0003700">
    <property type="term" value="F:DNA-binding transcription factor activity"/>
    <property type="evidence" value="ECO:0007669"/>
    <property type="project" value="TreeGrafter"/>
</dbReference>
<evidence type="ECO:0000259" key="2">
    <source>
        <dbReference type="PROSITE" id="PS50943"/>
    </source>
</evidence>
<sequence length="127" mass="14522">MFYDKLRDLRKEKGFTIREVATRSGVSAAYISQLENGNRGVPSPDVLMKLSEGLNASYSELMQHAGYLEPEKAEEEKPAAPVNLRRLLRENEIQFDGLVLSDTDKEWVERVLTALFWKHKVEADSRP</sequence>
<dbReference type="AlphaFoldDB" id="A0AA96LDI1"/>
<dbReference type="Proteomes" id="UP001305702">
    <property type="component" value="Chromosome"/>
</dbReference>
<dbReference type="KEGG" id="paun:MJA45_19025"/>
<proteinExistence type="predicted"/>
<dbReference type="PROSITE" id="PS50943">
    <property type="entry name" value="HTH_CROC1"/>
    <property type="match status" value="1"/>
</dbReference>
<protein>
    <submittedName>
        <fullName evidence="3">Helix-turn-helix transcriptional regulator</fullName>
    </submittedName>
</protein>
<gene>
    <name evidence="3" type="ORF">MJA45_19025</name>
</gene>
<evidence type="ECO:0000313" key="3">
    <source>
        <dbReference type="EMBL" id="WNQ09707.1"/>
    </source>
</evidence>